<keyword evidence="2" id="KW-1185">Reference proteome</keyword>
<evidence type="ECO:0000313" key="2">
    <source>
        <dbReference type="Proteomes" id="UP001155546"/>
    </source>
</evidence>
<proteinExistence type="predicted"/>
<dbReference type="Proteomes" id="UP001155546">
    <property type="component" value="Unassembled WGS sequence"/>
</dbReference>
<dbReference type="Pfam" id="PF11140">
    <property type="entry name" value="DUF2913"/>
    <property type="match status" value="1"/>
</dbReference>
<dbReference type="RefSeq" id="WP_261296963.1">
    <property type="nucleotide sequence ID" value="NZ_JAMTCD010000002.1"/>
</dbReference>
<dbReference type="EMBL" id="JAMTCD010000002">
    <property type="protein sequence ID" value="MCT7940510.1"/>
    <property type="molecule type" value="Genomic_DNA"/>
</dbReference>
<sequence>MIETYNAAVLELALAGIHDLTESNKSHKGQRTLAQESHFLCSWMVDALKTKRFSKLVADDLTQWIRLGRSQGAGAQLKLLLERIILQYQTAKTTELAMALEAMLADFKQQNWLVVTDTPLSTKLKLEGDGQSSVVICSEQLQLHCKESQIIKPIALYVRGNENTLAKNALAHGLLLSQANKKNSLIKHHKTYLVTPQNQHQSLCLLAIE</sequence>
<evidence type="ECO:0000313" key="1">
    <source>
        <dbReference type="EMBL" id="MCT7940510.1"/>
    </source>
</evidence>
<protein>
    <submittedName>
        <fullName evidence="1">DUF2913 family protein</fullName>
    </submittedName>
</protein>
<accession>A0A9X2WJW3</accession>
<gene>
    <name evidence="1" type="ORF">NE535_01655</name>
</gene>
<comment type="caution">
    <text evidence="1">The sequence shown here is derived from an EMBL/GenBank/DDBJ whole genome shotgun (WGS) entry which is preliminary data.</text>
</comment>
<dbReference type="AlphaFoldDB" id="A0A9X2WJW3"/>
<reference evidence="1" key="1">
    <citation type="journal article" date="2023" name="Int. J. Syst. Evol. Microbiol.">
        <title>&lt;i&gt;Shewanella septentrionalis&lt;/i&gt; sp. nov. and &lt;i&gt;Shewanella holmiensis&lt;/i&gt; sp. nov., isolated from Baltic Sea water and sediments.</title>
        <authorList>
            <person name="Martin-Rodriguez A.J."/>
            <person name="Thorell K."/>
            <person name="Joffre E."/>
            <person name="Jensie-Markopoulos S."/>
            <person name="Moore E.R.B."/>
            <person name="Sjoling A."/>
        </authorList>
    </citation>
    <scope>NUCLEOTIDE SEQUENCE</scope>
    <source>
        <strain evidence="1">SP1S2-7</strain>
    </source>
</reference>
<organism evidence="1 2">
    <name type="scientific">Shewanella holmiensis</name>
    <dbReference type="NCBI Taxonomy" id="2952222"/>
    <lineage>
        <taxon>Bacteria</taxon>
        <taxon>Pseudomonadati</taxon>
        <taxon>Pseudomonadota</taxon>
        <taxon>Gammaproteobacteria</taxon>
        <taxon>Alteromonadales</taxon>
        <taxon>Shewanellaceae</taxon>
        <taxon>Shewanella</taxon>
    </lineage>
</organism>
<name>A0A9X2WJW3_9GAMM</name>
<dbReference type="InterPro" id="IPR021316">
    <property type="entry name" value="DUF2913"/>
</dbReference>